<organism evidence="2 3">
    <name type="scientific">Saccharopolyspora taberi</name>
    <dbReference type="NCBI Taxonomy" id="60895"/>
    <lineage>
        <taxon>Bacteria</taxon>
        <taxon>Bacillati</taxon>
        <taxon>Actinomycetota</taxon>
        <taxon>Actinomycetes</taxon>
        <taxon>Pseudonocardiales</taxon>
        <taxon>Pseudonocardiaceae</taxon>
        <taxon>Saccharopolyspora</taxon>
    </lineage>
</organism>
<proteinExistence type="inferred from homology"/>
<dbReference type="InterPro" id="IPR043129">
    <property type="entry name" value="ATPase_NBD"/>
</dbReference>
<evidence type="ECO:0000313" key="2">
    <source>
        <dbReference type="EMBL" id="GAA2798290.1"/>
    </source>
</evidence>
<dbReference type="InterPro" id="IPR000600">
    <property type="entry name" value="ROK"/>
</dbReference>
<dbReference type="Gene3D" id="3.30.420.40">
    <property type="match status" value="2"/>
</dbReference>
<comment type="caution">
    <text evidence="2">The sequence shown here is derived from an EMBL/GenBank/DDBJ whole genome shotgun (WGS) entry which is preliminary data.</text>
</comment>
<name>A0ABN3VEW5_9PSEU</name>
<comment type="similarity">
    <text evidence="1">Belongs to the ROK (NagC/XylR) family.</text>
</comment>
<sequence length="249" mass="26027">MPRWVFVEIGGSSAQSSVEAQGGFQFSDGVRREPGARYALAVPGVIRPPEVLYASNLGWPDVADPAHELDLHPIGVLVNDAVAAGLGEAVLRSGEGAQPPDLLYTALGTGVGTALVRNGSAVDADMGHIPVGGRNFCEGCRSHGCLNSTIEAKRLSYPVTAEEVDFVVSMLLEALEGMRARGPLPSLLVLAGGITRSTPELIDRLAARTVPDLTVEPTAAAREAKSAAYAGLSRLAHEADRQGKEPIDD</sequence>
<accession>A0ABN3VEW5</accession>
<evidence type="ECO:0000313" key="3">
    <source>
        <dbReference type="Proteomes" id="UP001500979"/>
    </source>
</evidence>
<keyword evidence="3" id="KW-1185">Reference proteome</keyword>
<dbReference type="RefSeq" id="WP_344681252.1">
    <property type="nucleotide sequence ID" value="NZ_BAAAUX010000014.1"/>
</dbReference>
<reference evidence="2 3" key="1">
    <citation type="journal article" date="2019" name="Int. J. Syst. Evol. Microbiol.">
        <title>The Global Catalogue of Microorganisms (GCM) 10K type strain sequencing project: providing services to taxonomists for standard genome sequencing and annotation.</title>
        <authorList>
            <consortium name="The Broad Institute Genomics Platform"/>
            <consortium name="The Broad Institute Genome Sequencing Center for Infectious Disease"/>
            <person name="Wu L."/>
            <person name="Ma J."/>
        </authorList>
    </citation>
    <scope>NUCLEOTIDE SEQUENCE [LARGE SCALE GENOMIC DNA]</scope>
    <source>
        <strain evidence="2 3">JCM 9383</strain>
    </source>
</reference>
<protein>
    <recommendedName>
        <fullName evidence="4">ROK family protein</fullName>
    </recommendedName>
</protein>
<evidence type="ECO:0008006" key="4">
    <source>
        <dbReference type="Google" id="ProtNLM"/>
    </source>
</evidence>
<dbReference type="EMBL" id="BAAAUX010000014">
    <property type="protein sequence ID" value="GAA2798290.1"/>
    <property type="molecule type" value="Genomic_DNA"/>
</dbReference>
<dbReference type="SUPFAM" id="SSF53067">
    <property type="entry name" value="Actin-like ATPase domain"/>
    <property type="match status" value="1"/>
</dbReference>
<evidence type="ECO:0000256" key="1">
    <source>
        <dbReference type="ARBA" id="ARBA00006479"/>
    </source>
</evidence>
<dbReference type="Pfam" id="PF00480">
    <property type="entry name" value="ROK"/>
    <property type="match status" value="1"/>
</dbReference>
<dbReference type="Proteomes" id="UP001500979">
    <property type="component" value="Unassembled WGS sequence"/>
</dbReference>
<gene>
    <name evidence="2" type="ORF">GCM10010470_36850</name>
</gene>